<feature type="transmembrane region" description="Helical" evidence="5">
    <location>
        <begin position="51"/>
        <end position="77"/>
    </location>
</feature>
<keyword evidence="8" id="KW-1185">Reference proteome</keyword>
<dbReference type="PRINTS" id="PR00834">
    <property type="entry name" value="PROTEASES2C"/>
</dbReference>
<feature type="region of interest" description="Disordered" evidence="4">
    <location>
        <begin position="1"/>
        <end position="20"/>
    </location>
</feature>
<protein>
    <submittedName>
        <fullName evidence="7">Trypsin-like peptidase domain-containing protein</fullName>
    </submittedName>
</protein>
<dbReference type="Gene3D" id="2.40.10.10">
    <property type="entry name" value="Trypsin-like serine proteases"/>
    <property type="match status" value="2"/>
</dbReference>
<dbReference type="SUPFAM" id="SSF50156">
    <property type="entry name" value="PDZ domain-like"/>
    <property type="match status" value="1"/>
</dbReference>
<keyword evidence="5" id="KW-0472">Membrane</keyword>
<evidence type="ECO:0000256" key="4">
    <source>
        <dbReference type="SAM" id="MobiDB-lite"/>
    </source>
</evidence>
<dbReference type="InterPro" id="IPR051201">
    <property type="entry name" value="Chloro_Bact_Ser_Proteases"/>
</dbReference>
<keyword evidence="2" id="KW-0645">Protease</keyword>
<proteinExistence type="inferred from homology"/>
<name>A0ABT4DAN8_9CLOT</name>
<dbReference type="EMBL" id="JAPQFJ010000012">
    <property type="protein sequence ID" value="MCY6959385.1"/>
    <property type="molecule type" value="Genomic_DNA"/>
</dbReference>
<dbReference type="Pfam" id="PF13180">
    <property type="entry name" value="PDZ_2"/>
    <property type="match status" value="1"/>
</dbReference>
<dbReference type="PROSITE" id="PS50106">
    <property type="entry name" value="PDZ"/>
    <property type="match status" value="1"/>
</dbReference>
<evidence type="ECO:0000256" key="2">
    <source>
        <dbReference type="ARBA" id="ARBA00022670"/>
    </source>
</evidence>
<feature type="domain" description="PDZ" evidence="6">
    <location>
        <begin position="320"/>
        <end position="398"/>
    </location>
</feature>
<dbReference type="Proteomes" id="UP001144612">
    <property type="component" value="Unassembled WGS sequence"/>
</dbReference>
<dbReference type="PANTHER" id="PTHR43343:SF3">
    <property type="entry name" value="PROTEASE DO-LIKE 8, CHLOROPLASTIC"/>
    <property type="match status" value="1"/>
</dbReference>
<dbReference type="Pfam" id="PF13365">
    <property type="entry name" value="Trypsin_2"/>
    <property type="match status" value="1"/>
</dbReference>
<comment type="caution">
    <text evidence="7">The sequence shown here is derived from an EMBL/GenBank/DDBJ whole genome shotgun (WGS) entry which is preliminary data.</text>
</comment>
<gene>
    <name evidence="7" type="ORF">OW729_12275</name>
</gene>
<evidence type="ECO:0000256" key="3">
    <source>
        <dbReference type="ARBA" id="ARBA00022801"/>
    </source>
</evidence>
<keyword evidence="5" id="KW-0812">Transmembrane</keyword>
<evidence type="ECO:0000313" key="8">
    <source>
        <dbReference type="Proteomes" id="UP001144612"/>
    </source>
</evidence>
<dbReference type="SMART" id="SM00228">
    <property type="entry name" value="PDZ"/>
    <property type="match status" value="1"/>
</dbReference>
<dbReference type="InterPro" id="IPR043504">
    <property type="entry name" value="Peptidase_S1_PA_chymotrypsin"/>
</dbReference>
<comment type="similarity">
    <text evidence="1">Belongs to the peptidase S1C family.</text>
</comment>
<organism evidence="7 8">
    <name type="scientific">Clostridium brassicae</name>
    <dbReference type="NCBI Taxonomy" id="2999072"/>
    <lineage>
        <taxon>Bacteria</taxon>
        <taxon>Bacillati</taxon>
        <taxon>Bacillota</taxon>
        <taxon>Clostridia</taxon>
        <taxon>Eubacteriales</taxon>
        <taxon>Clostridiaceae</taxon>
        <taxon>Clostridium</taxon>
    </lineage>
</organism>
<dbReference type="InterPro" id="IPR009003">
    <property type="entry name" value="Peptidase_S1_PA"/>
</dbReference>
<dbReference type="InterPro" id="IPR001940">
    <property type="entry name" value="Peptidase_S1C"/>
</dbReference>
<keyword evidence="5" id="KW-1133">Transmembrane helix</keyword>
<dbReference type="RefSeq" id="WP_268061812.1">
    <property type="nucleotide sequence ID" value="NZ_JAPQFJ010000012.1"/>
</dbReference>
<evidence type="ECO:0000313" key="7">
    <source>
        <dbReference type="EMBL" id="MCY6959385.1"/>
    </source>
</evidence>
<keyword evidence="3" id="KW-0378">Hydrolase</keyword>
<accession>A0ABT4DAN8</accession>
<dbReference type="SUPFAM" id="SSF50494">
    <property type="entry name" value="Trypsin-like serine proteases"/>
    <property type="match status" value="1"/>
</dbReference>
<dbReference type="PANTHER" id="PTHR43343">
    <property type="entry name" value="PEPTIDASE S12"/>
    <property type="match status" value="1"/>
</dbReference>
<evidence type="ECO:0000259" key="6">
    <source>
        <dbReference type="PROSITE" id="PS50106"/>
    </source>
</evidence>
<evidence type="ECO:0000256" key="1">
    <source>
        <dbReference type="ARBA" id="ARBA00010541"/>
    </source>
</evidence>
<dbReference type="Gene3D" id="2.30.42.10">
    <property type="match status" value="1"/>
</dbReference>
<dbReference type="InterPro" id="IPR036034">
    <property type="entry name" value="PDZ_sf"/>
</dbReference>
<reference evidence="7" key="1">
    <citation type="submission" date="2022-12" db="EMBL/GenBank/DDBJ databases">
        <title>Clostridium sp. nov., isolated from industrial wastewater.</title>
        <authorList>
            <person name="Jiayan W."/>
        </authorList>
    </citation>
    <scope>NUCLEOTIDE SEQUENCE</scope>
    <source>
        <strain evidence="7">ZC22-4</strain>
    </source>
</reference>
<dbReference type="InterPro" id="IPR001478">
    <property type="entry name" value="PDZ"/>
</dbReference>
<evidence type="ECO:0000256" key="5">
    <source>
        <dbReference type="SAM" id="Phobius"/>
    </source>
</evidence>
<sequence length="410" mass="43886">MGLFNKHNKNNDNSFSENEIIDVEPLNNESITPTNPTYKKSYNKNGTGKRVLSYVLIGLICASLGGFLSAAATIKYYNKTAEQQSIQQKSTSEQNASKLSSSSAPLSVANIVKKVGPAVVGVSTKSIKSSDMFGFPEQQEGMGSGIIFNDEGYILTNYHVVAGARQINVIFNTGNGGKEIPAKLINYDSNMDVAVIKITENVKVPGVAEFGDSDSIQIGEPAIAIGNPLGKEFLGTVTTGVISAVNREIAIEGTKHKYIQTDAAINPGNSGGALVNTYGQVIGINSAKIGGSQVEGIGFAIPINNVKPNIKNLIKPLLKIGIMAKDIDTSLSNRYKIPVGIYVQEIEEFSPAEKAGLKPGDVITKFDGKKVSTTKEMNALKQKHNINDTVELSIVRDGKDKTLSLKLIEY</sequence>